<evidence type="ECO:0000313" key="1">
    <source>
        <dbReference type="EMBL" id="SDD24187.1"/>
    </source>
</evidence>
<dbReference type="AlphaFoldDB" id="A0A1G6T6T6"/>
<proteinExistence type="predicted"/>
<dbReference type="EMBL" id="FNAG01000001">
    <property type="protein sequence ID" value="SDD24187.1"/>
    <property type="molecule type" value="Genomic_DNA"/>
</dbReference>
<dbReference type="RefSeq" id="WP_091239268.1">
    <property type="nucleotide sequence ID" value="NZ_FNAG01000001.1"/>
</dbReference>
<name>A0A1G6T6T6_9GAMM</name>
<sequence>MGASKLWGGALALLVGLAFGLAVYAGTLLPDLTARGSQPGLLHPIETSGDCMGCHAGGTLEFHYPATSWKGSMMANAGRDPVFWAALDVANADGESIGVPGVGDWCLRCHVPEGWFAGRVSKTASGTRVEGTDGCLLQGKHDDVPGFGNDYAGVGCHYCHRAQPNGPNGEPNHLESGDVWLDDEPCENGGSGPCRGGPYDYAREGTSPPPHPWKQSSHLSSSEMCGSCHDVTSPLNNGVPLRTLVSAAGVDTGIAFPIERTYSEWRKSDYGSALFADGAEAAPMRNQPGVVVKQQQTCQDCHMEIARSDNPEEQFLACFYGPNRNGTLSVHNFSGANAWVPKILKGEFPGLGYDEAFDQAILWSTQLLTQRTALLSARGQRSADGQTLEVEVEVTNRSGHKLPTGYSEGRRMWIELEVRDAQGSLVYSNGSWDPATGELQRDAQTRVYEIKQGIWDPGSGSCRIADAQGRASFHFVLNNCVAKDNRIPPLGFTGGNDVEIAPVGAIYPPERPGSERLRNVDMARYSIPVAGVSGPLTVQARLHFQISSKEYVEFLRDQAVERDFEGENAMCEGGPGRPFDVGPQNLSRGAYLYGLWSNPAYGRSPPILMESASAQVP</sequence>
<protein>
    <submittedName>
        <fullName evidence="1">Uncharacterized protein</fullName>
    </submittedName>
</protein>
<dbReference type="OrthoDB" id="9779283at2"/>
<accession>A0A1G6T6T6</accession>
<dbReference type="InterPro" id="IPR036280">
    <property type="entry name" value="Multihaem_cyt_sf"/>
</dbReference>
<dbReference type="STRING" id="265719.SAMN04488509_101884"/>
<dbReference type="Gene3D" id="1.10.1130.10">
    <property type="entry name" value="Flavocytochrome C3, Chain A"/>
    <property type="match status" value="1"/>
</dbReference>
<dbReference type="Proteomes" id="UP000199603">
    <property type="component" value="Unassembled WGS sequence"/>
</dbReference>
<organism evidence="1 2">
    <name type="scientific">Aquimonas voraii</name>
    <dbReference type="NCBI Taxonomy" id="265719"/>
    <lineage>
        <taxon>Bacteria</taxon>
        <taxon>Pseudomonadati</taxon>
        <taxon>Pseudomonadota</taxon>
        <taxon>Gammaproteobacteria</taxon>
        <taxon>Lysobacterales</taxon>
        <taxon>Lysobacteraceae</taxon>
        <taxon>Aquimonas</taxon>
    </lineage>
</organism>
<keyword evidence="2" id="KW-1185">Reference proteome</keyword>
<evidence type="ECO:0000313" key="2">
    <source>
        <dbReference type="Proteomes" id="UP000199603"/>
    </source>
</evidence>
<dbReference type="SUPFAM" id="SSF48695">
    <property type="entry name" value="Multiheme cytochromes"/>
    <property type="match status" value="1"/>
</dbReference>
<reference evidence="1 2" key="1">
    <citation type="submission" date="2016-10" db="EMBL/GenBank/DDBJ databases">
        <authorList>
            <person name="de Groot N.N."/>
        </authorList>
    </citation>
    <scope>NUCLEOTIDE SEQUENCE [LARGE SCALE GENOMIC DNA]</scope>
    <source>
        <strain evidence="1 2">DSM 16957</strain>
    </source>
</reference>
<gene>
    <name evidence="1" type="ORF">SAMN04488509_101884</name>
</gene>